<dbReference type="PANTHER" id="PTHR15680:SF9">
    <property type="entry name" value="LARGE RIBOSOMAL SUBUNIT PROTEIN BL19M"/>
    <property type="match status" value="1"/>
</dbReference>
<name>E2BWK5_HARSA</name>
<dbReference type="STRING" id="610380.E2BWK5"/>
<organism evidence="10">
    <name type="scientific">Harpegnathos saltator</name>
    <name type="common">Jerdon's jumping ant</name>
    <dbReference type="NCBI Taxonomy" id="610380"/>
    <lineage>
        <taxon>Eukaryota</taxon>
        <taxon>Metazoa</taxon>
        <taxon>Ecdysozoa</taxon>
        <taxon>Arthropoda</taxon>
        <taxon>Hexapoda</taxon>
        <taxon>Insecta</taxon>
        <taxon>Pterygota</taxon>
        <taxon>Neoptera</taxon>
        <taxon>Endopterygota</taxon>
        <taxon>Hymenoptera</taxon>
        <taxon>Apocrita</taxon>
        <taxon>Aculeata</taxon>
        <taxon>Formicoidea</taxon>
        <taxon>Formicidae</taxon>
        <taxon>Ponerinae</taxon>
        <taxon>Ponerini</taxon>
        <taxon>Harpegnathos</taxon>
    </lineage>
</organism>
<dbReference type="OrthoDB" id="432645at2759"/>
<dbReference type="Gene3D" id="2.30.30.790">
    <property type="match status" value="1"/>
</dbReference>
<keyword evidence="4 9" id="KW-0689">Ribosomal protein</keyword>
<dbReference type="InterPro" id="IPR008991">
    <property type="entry name" value="Translation_prot_SH3-like_sf"/>
</dbReference>
<keyword evidence="3" id="KW-0809">Transit peptide</keyword>
<evidence type="ECO:0000256" key="3">
    <source>
        <dbReference type="ARBA" id="ARBA00022946"/>
    </source>
</evidence>
<protein>
    <recommendedName>
        <fullName evidence="7">Large ribosomal subunit protein bL19m</fullName>
    </recommendedName>
    <alternativeName>
        <fullName evidence="8">39S ribosomal protein L19, mitochondrial</fullName>
    </alternativeName>
</protein>
<evidence type="ECO:0000256" key="6">
    <source>
        <dbReference type="ARBA" id="ARBA00023274"/>
    </source>
</evidence>
<evidence type="ECO:0000313" key="9">
    <source>
        <dbReference type="EMBL" id="EFN79961.1"/>
    </source>
</evidence>
<dbReference type="GO" id="GO:0003735">
    <property type="term" value="F:structural constituent of ribosome"/>
    <property type="evidence" value="ECO:0007669"/>
    <property type="project" value="InterPro"/>
</dbReference>
<evidence type="ECO:0000256" key="7">
    <source>
        <dbReference type="ARBA" id="ARBA00035288"/>
    </source>
</evidence>
<sequence length="285" mass="33763">MPFSGNAVKKCTSFTNVNSVDKSLDNKTAEQNFKQNKIIPSRYRYTYPEFLPDPDPKYRNLLREKLERMDMLARRAHINIPEFYVGSILSVTYSEPHAPGKVNKFIGICIERKGCGLRATFQLRNVVDGYGVEVLYELYDPAIQKIECLRLEKRLDPHLRYLRDAPLDYSTFPFDMEPEYLVEGAPVPINEMKVKLNPFPWVEKWELQDLKGVEKFELYGKRLKRAEAFKKPWEKYDLMKIYRSTVPEEDQNEIFNEVYTKLHELEITRRRQKHKRAFVRPQKTA</sequence>
<comment type="subcellular location">
    <subcellularLocation>
        <location evidence="1">Mitochondrion</location>
    </subcellularLocation>
</comment>
<dbReference type="AlphaFoldDB" id="E2BWK5"/>
<dbReference type="Pfam" id="PF01245">
    <property type="entry name" value="Ribosomal_L19"/>
    <property type="match status" value="1"/>
</dbReference>
<dbReference type="FunCoup" id="E2BWK5">
    <property type="interactions" value="812"/>
</dbReference>
<dbReference type="GO" id="GO:0005762">
    <property type="term" value="C:mitochondrial large ribosomal subunit"/>
    <property type="evidence" value="ECO:0007669"/>
    <property type="project" value="TreeGrafter"/>
</dbReference>
<evidence type="ECO:0000256" key="2">
    <source>
        <dbReference type="ARBA" id="ARBA00005781"/>
    </source>
</evidence>
<evidence type="ECO:0000256" key="8">
    <source>
        <dbReference type="ARBA" id="ARBA00035359"/>
    </source>
</evidence>
<gene>
    <name evidence="9" type="ORF">EAI_16248</name>
</gene>
<dbReference type="OMA" id="IHEIQVV"/>
<dbReference type="PRINTS" id="PR00061">
    <property type="entry name" value="RIBOSOMALL19"/>
</dbReference>
<proteinExistence type="inferred from homology"/>
<evidence type="ECO:0000256" key="4">
    <source>
        <dbReference type="ARBA" id="ARBA00022980"/>
    </source>
</evidence>
<comment type="similarity">
    <text evidence="2">Belongs to the bacterial ribosomal protein bL19 family.</text>
</comment>
<evidence type="ECO:0000256" key="1">
    <source>
        <dbReference type="ARBA" id="ARBA00004173"/>
    </source>
</evidence>
<dbReference type="EMBL" id="GL451131">
    <property type="protein sequence ID" value="EFN79961.1"/>
    <property type="molecule type" value="Genomic_DNA"/>
</dbReference>
<reference evidence="9 10" key="1">
    <citation type="journal article" date="2010" name="Science">
        <title>Genomic comparison of the ants Camponotus floridanus and Harpegnathos saltator.</title>
        <authorList>
            <person name="Bonasio R."/>
            <person name="Zhang G."/>
            <person name="Ye C."/>
            <person name="Mutti N.S."/>
            <person name="Fang X."/>
            <person name="Qin N."/>
            <person name="Donahue G."/>
            <person name="Yang P."/>
            <person name="Li Q."/>
            <person name="Li C."/>
            <person name="Zhang P."/>
            <person name="Huang Z."/>
            <person name="Berger S.L."/>
            <person name="Reinberg D."/>
            <person name="Wang J."/>
            <person name="Liebig J."/>
        </authorList>
    </citation>
    <scope>NUCLEOTIDE SEQUENCE [LARGE SCALE GENOMIC DNA]</scope>
    <source>
        <strain evidence="9 10">R22 G/1</strain>
    </source>
</reference>
<dbReference type="FunFam" id="2.30.30.790:FF:000002">
    <property type="entry name" value="39S ribosomal protein L19, mitochondrial"/>
    <property type="match status" value="1"/>
</dbReference>
<dbReference type="InParanoid" id="E2BWK5"/>
<keyword evidence="10" id="KW-1185">Reference proteome</keyword>
<dbReference type="InterPro" id="IPR001857">
    <property type="entry name" value="Ribosomal_bL19"/>
</dbReference>
<keyword evidence="5" id="KW-0496">Mitochondrion</keyword>
<evidence type="ECO:0000313" key="10">
    <source>
        <dbReference type="Proteomes" id="UP000008237"/>
    </source>
</evidence>
<dbReference type="GO" id="GO:0006412">
    <property type="term" value="P:translation"/>
    <property type="evidence" value="ECO:0007669"/>
    <property type="project" value="InterPro"/>
</dbReference>
<dbReference type="Proteomes" id="UP000008237">
    <property type="component" value="Unassembled WGS sequence"/>
</dbReference>
<evidence type="ECO:0000256" key="5">
    <source>
        <dbReference type="ARBA" id="ARBA00023128"/>
    </source>
</evidence>
<keyword evidence="6" id="KW-0687">Ribonucleoprotein</keyword>
<accession>E2BWK5</accession>
<dbReference type="SUPFAM" id="SSF50104">
    <property type="entry name" value="Translation proteins SH3-like domain"/>
    <property type="match status" value="1"/>
</dbReference>
<dbReference type="InterPro" id="IPR038657">
    <property type="entry name" value="Ribosomal_bL19_sf"/>
</dbReference>
<dbReference type="PANTHER" id="PTHR15680">
    <property type="entry name" value="RIBOSOMAL PROTEIN L19"/>
    <property type="match status" value="1"/>
</dbReference>